<dbReference type="RefSeq" id="WP_126506028.1">
    <property type="nucleotide sequence ID" value="NZ_RXNV01000004.1"/>
</dbReference>
<dbReference type="OrthoDB" id="9774290at2"/>
<reference evidence="5 6" key="1">
    <citation type="submission" date="2018-12" db="EMBL/GenBank/DDBJ databases">
        <authorList>
            <person name="Yu L."/>
        </authorList>
    </citation>
    <scope>NUCLEOTIDE SEQUENCE [LARGE SCALE GENOMIC DNA]</scope>
    <source>
        <strain evidence="5 6">HAW-EB5</strain>
    </source>
</reference>
<evidence type="ECO:0000313" key="6">
    <source>
        <dbReference type="Proteomes" id="UP000282060"/>
    </source>
</evidence>
<dbReference type="InterPro" id="IPR018197">
    <property type="entry name" value="Glycerate_kinase_RE-like"/>
</dbReference>
<dbReference type="Gene3D" id="3.40.50.10350">
    <property type="entry name" value="Glycerate kinase, domain 1"/>
    <property type="match status" value="1"/>
</dbReference>
<dbReference type="Gene3D" id="3.90.1510.10">
    <property type="entry name" value="Glycerate kinase, domain 2"/>
    <property type="match status" value="1"/>
</dbReference>
<dbReference type="InterPro" id="IPR018193">
    <property type="entry name" value="Glyc_kinase_flavodox-like_fold"/>
</dbReference>
<keyword evidence="6" id="KW-1185">Reference proteome</keyword>
<protein>
    <submittedName>
        <fullName evidence="5">Glycerate kinase</fullName>
    </submittedName>
</protein>
<name>A0A3S0RMN8_9GAMM</name>
<organism evidence="5 6">
    <name type="scientific">Shewanella atlantica</name>
    <dbReference type="NCBI Taxonomy" id="271099"/>
    <lineage>
        <taxon>Bacteria</taxon>
        <taxon>Pseudomonadati</taxon>
        <taxon>Pseudomonadota</taxon>
        <taxon>Gammaproteobacteria</taxon>
        <taxon>Alteromonadales</taxon>
        <taxon>Shewanellaceae</taxon>
        <taxon>Shewanella</taxon>
    </lineage>
</organism>
<dbReference type="NCBIfam" id="TIGR00045">
    <property type="entry name" value="glycerate kinase"/>
    <property type="match status" value="1"/>
</dbReference>
<evidence type="ECO:0000313" key="5">
    <source>
        <dbReference type="EMBL" id="RTR32189.1"/>
    </source>
</evidence>
<dbReference type="Pfam" id="PF02595">
    <property type="entry name" value="Gly_kinase"/>
    <property type="match status" value="1"/>
</dbReference>
<dbReference type="SUPFAM" id="SSF110738">
    <property type="entry name" value="Glycerate kinase I"/>
    <property type="match status" value="1"/>
</dbReference>
<evidence type="ECO:0000256" key="3">
    <source>
        <dbReference type="ARBA" id="ARBA00022777"/>
    </source>
</evidence>
<dbReference type="PANTHER" id="PTHR21599">
    <property type="entry name" value="GLYCERATE KINASE"/>
    <property type="match status" value="1"/>
</dbReference>
<keyword evidence="2 4" id="KW-0808">Transferase</keyword>
<dbReference type="PIRSF" id="PIRSF006078">
    <property type="entry name" value="GlxK"/>
    <property type="match status" value="1"/>
</dbReference>
<evidence type="ECO:0000256" key="2">
    <source>
        <dbReference type="ARBA" id="ARBA00022679"/>
    </source>
</evidence>
<dbReference type="InterPro" id="IPR004381">
    <property type="entry name" value="Glycerate_kinase"/>
</dbReference>
<dbReference type="EMBL" id="RXNV01000004">
    <property type="protein sequence ID" value="RTR32189.1"/>
    <property type="molecule type" value="Genomic_DNA"/>
</dbReference>
<dbReference type="GO" id="GO:0031388">
    <property type="term" value="P:organic acid phosphorylation"/>
    <property type="evidence" value="ECO:0007669"/>
    <property type="project" value="UniProtKB-UniRule"/>
</dbReference>
<sequence length="399" mass="41688">MKIVIAPDSFKESLSAMEVANEIERGFRSVMPDAEFIKVPVADGGEGTVQSMVDATQGEIIELEVTGPLGNRVKAHYGILGSGVLGSGILDSDNSDISTSNRKRTAIIEMASASGLHHVGAEHRDPEITTSYGTGELICDALNRGIQRILIGLGGSATNDGGAGMAQALGIHLLDSDNKVLSVGGAALSKLHSIDLTDRHPLIEQCEFEVACDVNNPLCGDKGATTVFGPQKGATPEMVVTLDNALSQYADVIAQSGITDRRHIPGAGAAGGMGLGVMAFLNASLKPGIDIVMQTVNLDEKLHGADLVITGEGRLDSQTLHGKTPMGVTRAANEQNIPVIAIAGCVSDDANVLLEHGIKAIFSITPRAMPLEDVLANAKHNLYTCSRNIAALYAINLKD</sequence>
<dbReference type="GO" id="GO:0008887">
    <property type="term" value="F:glycerate kinase activity"/>
    <property type="evidence" value="ECO:0007669"/>
    <property type="project" value="UniProtKB-UniRule"/>
</dbReference>
<dbReference type="AlphaFoldDB" id="A0A3S0RMN8"/>
<evidence type="ECO:0000256" key="1">
    <source>
        <dbReference type="ARBA" id="ARBA00006284"/>
    </source>
</evidence>
<dbReference type="PANTHER" id="PTHR21599:SF0">
    <property type="entry name" value="GLYCERATE KINASE"/>
    <property type="match status" value="1"/>
</dbReference>
<accession>A0A3S0RMN8</accession>
<comment type="caution">
    <text evidence="5">The sequence shown here is derived from an EMBL/GenBank/DDBJ whole genome shotgun (WGS) entry which is preliminary data.</text>
</comment>
<evidence type="ECO:0000256" key="4">
    <source>
        <dbReference type="PIRNR" id="PIRNR006078"/>
    </source>
</evidence>
<dbReference type="Proteomes" id="UP000282060">
    <property type="component" value="Unassembled WGS sequence"/>
</dbReference>
<gene>
    <name evidence="5" type="ORF">EKG39_12220</name>
</gene>
<proteinExistence type="inferred from homology"/>
<dbReference type="InterPro" id="IPR036129">
    <property type="entry name" value="Glycerate_kinase_sf"/>
</dbReference>
<keyword evidence="3 4" id="KW-0418">Kinase</keyword>
<comment type="similarity">
    <text evidence="1 4">Belongs to the glycerate kinase type-1 family.</text>
</comment>